<comment type="subcellular location">
    <subcellularLocation>
        <location evidence="1">Cell membrane</location>
        <topology evidence="1">Multi-pass membrane protein</topology>
    </subcellularLocation>
</comment>
<feature type="transmembrane region" description="Helical" evidence="9">
    <location>
        <begin position="129"/>
        <end position="149"/>
    </location>
</feature>
<dbReference type="Gene3D" id="3.40.50.300">
    <property type="entry name" value="P-loop containing nucleotide triphosphate hydrolases"/>
    <property type="match status" value="1"/>
</dbReference>
<dbReference type="InterPro" id="IPR039421">
    <property type="entry name" value="Type_1_exporter"/>
</dbReference>
<dbReference type="InterPro" id="IPR017871">
    <property type="entry name" value="ABC_transporter-like_CS"/>
</dbReference>
<dbReference type="AlphaFoldDB" id="A0A0A6VET6"/>
<evidence type="ECO:0000313" key="13">
    <source>
        <dbReference type="Proteomes" id="UP000030588"/>
    </source>
</evidence>
<evidence type="ECO:0000256" key="9">
    <source>
        <dbReference type="SAM" id="Phobius"/>
    </source>
</evidence>
<evidence type="ECO:0000256" key="4">
    <source>
        <dbReference type="ARBA" id="ARBA00022692"/>
    </source>
</evidence>
<dbReference type="FunFam" id="1.20.1560.10:FF:000040">
    <property type="entry name" value="Multidrug ABC transporter ATP-binding protein"/>
    <property type="match status" value="1"/>
</dbReference>
<dbReference type="GO" id="GO:0005524">
    <property type="term" value="F:ATP binding"/>
    <property type="evidence" value="ECO:0007669"/>
    <property type="project" value="UniProtKB-KW"/>
</dbReference>
<evidence type="ECO:0000256" key="5">
    <source>
        <dbReference type="ARBA" id="ARBA00022741"/>
    </source>
</evidence>
<dbReference type="InterPro" id="IPR011527">
    <property type="entry name" value="ABC1_TM_dom"/>
</dbReference>
<proteinExistence type="predicted"/>
<dbReference type="Gene3D" id="1.20.1560.10">
    <property type="entry name" value="ABC transporter type 1, transmembrane domain"/>
    <property type="match status" value="1"/>
</dbReference>
<feature type="domain" description="ABC transmembrane type-1" evidence="11">
    <location>
        <begin position="17"/>
        <end position="298"/>
    </location>
</feature>
<keyword evidence="6 12" id="KW-0067">ATP-binding</keyword>
<dbReference type="FunFam" id="3.40.50.300:FF:000221">
    <property type="entry name" value="Multidrug ABC transporter ATP-binding protein"/>
    <property type="match status" value="1"/>
</dbReference>
<feature type="transmembrane region" description="Helical" evidence="9">
    <location>
        <begin position="278"/>
        <end position="296"/>
    </location>
</feature>
<dbReference type="PANTHER" id="PTHR43394">
    <property type="entry name" value="ATP-DEPENDENT PERMEASE MDL1, MITOCHONDRIAL"/>
    <property type="match status" value="1"/>
</dbReference>
<keyword evidence="4 9" id="KW-0812">Transmembrane</keyword>
<dbReference type="GO" id="GO:0015421">
    <property type="term" value="F:ABC-type oligopeptide transporter activity"/>
    <property type="evidence" value="ECO:0007669"/>
    <property type="project" value="TreeGrafter"/>
</dbReference>
<dbReference type="SUPFAM" id="SSF90123">
    <property type="entry name" value="ABC transporter transmembrane region"/>
    <property type="match status" value="1"/>
</dbReference>
<dbReference type="SUPFAM" id="SSF52540">
    <property type="entry name" value="P-loop containing nucleoside triphosphate hydrolases"/>
    <property type="match status" value="1"/>
</dbReference>
<keyword evidence="5" id="KW-0547">Nucleotide-binding</keyword>
<evidence type="ECO:0000256" key="7">
    <source>
        <dbReference type="ARBA" id="ARBA00022989"/>
    </source>
</evidence>
<evidence type="ECO:0000256" key="8">
    <source>
        <dbReference type="ARBA" id="ARBA00023136"/>
    </source>
</evidence>
<dbReference type="PANTHER" id="PTHR43394:SF1">
    <property type="entry name" value="ATP-BINDING CASSETTE SUB-FAMILY B MEMBER 10, MITOCHONDRIAL"/>
    <property type="match status" value="1"/>
</dbReference>
<evidence type="ECO:0000313" key="12">
    <source>
        <dbReference type="EMBL" id="KHD86765.1"/>
    </source>
</evidence>
<dbReference type="SMART" id="SM00382">
    <property type="entry name" value="AAA"/>
    <property type="match status" value="1"/>
</dbReference>
<dbReference type="Proteomes" id="UP000030588">
    <property type="component" value="Unassembled WGS sequence"/>
</dbReference>
<dbReference type="InterPro" id="IPR003439">
    <property type="entry name" value="ABC_transporter-like_ATP-bd"/>
</dbReference>
<dbReference type="RefSeq" id="WP_035352710.1">
    <property type="nucleotide sequence ID" value="NZ_JRUN01000002.1"/>
</dbReference>
<feature type="transmembrane region" description="Helical" evidence="9">
    <location>
        <begin position="52"/>
        <end position="76"/>
    </location>
</feature>
<evidence type="ECO:0000259" key="10">
    <source>
        <dbReference type="PROSITE" id="PS50893"/>
    </source>
</evidence>
<reference evidence="12 13" key="1">
    <citation type="submission" date="2014-10" db="EMBL/GenBank/DDBJ databases">
        <title>Draft genome of phytase producing Bacillus ginsengihumi strain M2.11.</title>
        <authorList>
            <person name="Toymentseva A."/>
            <person name="Boulygina E.A."/>
            <person name="Kazakov S.V."/>
            <person name="Kayumov I."/>
            <person name="Suleimanova A.D."/>
            <person name="Mardanova A.M."/>
            <person name="Maria S.N."/>
            <person name="Sergey M.Y."/>
            <person name="Sharipova M.R."/>
        </authorList>
    </citation>
    <scope>NUCLEOTIDE SEQUENCE [LARGE SCALE GENOMIC DNA]</scope>
    <source>
        <strain evidence="12 13">M2.11</strain>
    </source>
</reference>
<feature type="transmembrane region" description="Helical" evidence="9">
    <location>
        <begin position="155"/>
        <end position="173"/>
    </location>
</feature>
<accession>A0A0A6VET6</accession>
<evidence type="ECO:0000256" key="1">
    <source>
        <dbReference type="ARBA" id="ARBA00004651"/>
    </source>
</evidence>
<dbReference type="STRING" id="363870.NG54_01540"/>
<keyword evidence="2" id="KW-0813">Transport</keyword>
<keyword evidence="7 9" id="KW-1133">Transmembrane helix</keyword>
<feature type="domain" description="ABC transporter" evidence="10">
    <location>
        <begin position="333"/>
        <end position="568"/>
    </location>
</feature>
<evidence type="ECO:0000256" key="3">
    <source>
        <dbReference type="ARBA" id="ARBA00022475"/>
    </source>
</evidence>
<dbReference type="InterPro" id="IPR003593">
    <property type="entry name" value="AAA+_ATPase"/>
</dbReference>
<dbReference type="PROSITE" id="PS50893">
    <property type="entry name" value="ABC_TRANSPORTER_2"/>
    <property type="match status" value="1"/>
</dbReference>
<dbReference type="PROSITE" id="PS50929">
    <property type="entry name" value="ABC_TM1F"/>
    <property type="match status" value="1"/>
</dbReference>
<feature type="transmembrane region" description="Helical" evidence="9">
    <location>
        <begin position="235"/>
        <end position="258"/>
    </location>
</feature>
<gene>
    <name evidence="12" type="ORF">NG54_01540</name>
</gene>
<comment type="caution">
    <text evidence="12">The sequence shown here is derived from an EMBL/GenBank/DDBJ whole genome shotgun (WGS) entry which is preliminary data.</text>
</comment>
<dbReference type="InterPro" id="IPR027417">
    <property type="entry name" value="P-loop_NTPase"/>
</dbReference>
<evidence type="ECO:0000256" key="2">
    <source>
        <dbReference type="ARBA" id="ARBA00022448"/>
    </source>
</evidence>
<sequence>MFKLFRYLKAYRLQVMLAIILVFLQTLSELYLPTLMSDIVDKGVVNGDISYIWKIGAFMLLVAAGGMLCSVAASFFTAKSATGFGRTIRSKVFSHVESLSQQEFDKIGTASLITRTTNDIFQVQQVLTIMLRMMVMAPLMCIGGMIMALSRDAQLSWVFVVSIPILILVILFVQSRAIPLFRKMQKKLDALNRVMRENLTGIRVIRAFSRIAFEKKRFEQANLDVTNTAIRVNKIMAVMMPAMMLILNFSMISIIWFGGIRIDHGDMQVGDLMAFIQYATQIMFSFVMMSMMFILIPRASVSATRINEVLKIEANILDPESPETPEQTIRGTIEFQNVSFYYENAEKPALANISFKAGPGEVTAIIGGTGSGKSTLLNLIPRFFDVSSGRILIDGIDVRAMSQVELRKKIGFVPQKAVLFTGTIADNIRYGNEHADHEEIQHAAEVAQAASFISEMAEGYQSTISQGGTNISGGQKQRLSIARALLRKAEFYLLDDSFSALDFKTDAALRNALKTEIRDACLLIVAQRVSTVMDADRIIVLDEGEIAGIGTHHELLNTCQVYKEIVSSQLAEEEIV</sequence>
<evidence type="ECO:0000256" key="6">
    <source>
        <dbReference type="ARBA" id="ARBA00022840"/>
    </source>
</evidence>
<dbReference type="PROSITE" id="PS00211">
    <property type="entry name" value="ABC_TRANSPORTER_1"/>
    <property type="match status" value="1"/>
</dbReference>
<dbReference type="EMBL" id="JRUN01000002">
    <property type="protein sequence ID" value="KHD86765.1"/>
    <property type="molecule type" value="Genomic_DNA"/>
</dbReference>
<evidence type="ECO:0000259" key="11">
    <source>
        <dbReference type="PROSITE" id="PS50929"/>
    </source>
</evidence>
<dbReference type="CDD" id="cd18548">
    <property type="entry name" value="ABC_6TM_Tm287_like"/>
    <property type="match status" value="1"/>
</dbReference>
<dbReference type="Pfam" id="PF00005">
    <property type="entry name" value="ABC_tran"/>
    <property type="match status" value="1"/>
</dbReference>
<dbReference type="Pfam" id="PF00664">
    <property type="entry name" value="ABC_membrane"/>
    <property type="match status" value="1"/>
</dbReference>
<name>A0A0A6VET6_9BACI</name>
<keyword evidence="8 9" id="KW-0472">Membrane</keyword>
<dbReference type="GO" id="GO:0005886">
    <property type="term" value="C:plasma membrane"/>
    <property type="evidence" value="ECO:0007669"/>
    <property type="project" value="UniProtKB-SubCell"/>
</dbReference>
<protein>
    <submittedName>
        <fullName evidence="12">Multidrug ABC transporter ATP-binding protein</fullName>
    </submittedName>
</protein>
<organism evidence="12 13">
    <name type="scientific">Heyndrickxia ginsengihumi</name>
    <dbReference type="NCBI Taxonomy" id="363870"/>
    <lineage>
        <taxon>Bacteria</taxon>
        <taxon>Bacillati</taxon>
        <taxon>Bacillota</taxon>
        <taxon>Bacilli</taxon>
        <taxon>Bacillales</taxon>
        <taxon>Bacillaceae</taxon>
        <taxon>Heyndrickxia</taxon>
    </lineage>
</organism>
<dbReference type="GO" id="GO:0016887">
    <property type="term" value="F:ATP hydrolysis activity"/>
    <property type="evidence" value="ECO:0007669"/>
    <property type="project" value="InterPro"/>
</dbReference>
<dbReference type="InterPro" id="IPR036640">
    <property type="entry name" value="ABC1_TM_sf"/>
</dbReference>
<keyword evidence="3" id="KW-1003">Cell membrane</keyword>
<dbReference type="OrthoDB" id="9770415at2"/>